<feature type="region of interest" description="Disordered" evidence="1">
    <location>
        <begin position="1"/>
        <end position="23"/>
    </location>
</feature>
<name>A0A975BNW5_9BACT</name>
<sequence length="44" mass="4825">MQARPQCFTGSLAKHPSDGIANPVRQNARGLVRGDRFAEFTNPI</sequence>
<protein>
    <submittedName>
        <fullName evidence="2">Uncharacterized protein</fullName>
    </submittedName>
</protein>
<keyword evidence="3" id="KW-1185">Reference proteome</keyword>
<organism evidence="2 3">
    <name type="scientific">Desulfonema magnum</name>
    <dbReference type="NCBI Taxonomy" id="45655"/>
    <lineage>
        <taxon>Bacteria</taxon>
        <taxon>Pseudomonadati</taxon>
        <taxon>Thermodesulfobacteriota</taxon>
        <taxon>Desulfobacteria</taxon>
        <taxon>Desulfobacterales</taxon>
        <taxon>Desulfococcaceae</taxon>
        <taxon>Desulfonema</taxon>
    </lineage>
</organism>
<evidence type="ECO:0000256" key="1">
    <source>
        <dbReference type="SAM" id="MobiDB-lite"/>
    </source>
</evidence>
<reference evidence="2" key="1">
    <citation type="journal article" date="2021" name="Microb. Physiol.">
        <title>Proteogenomic Insights into the Physiology of Marine, Sulfate-Reducing, Filamentous Desulfonema limicola and Desulfonema magnum.</title>
        <authorList>
            <person name="Schnaars V."/>
            <person name="Wohlbrand L."/>
            <person name="Scheve S."/>
            <person name="Hinrichs C."/>
            <person name="Reinhardt R."/>
            <person name="Rabus R."/>
        </authorList>
    </citation>
    <scope>NUCLEOTIDE SEQUENCE</scope>
    <source>
        <strain evidence="2">4be13</strain>
    </source>
</reference>
<gene>
    <name evidence="2" type="ORF">dnm_047000</name>
</gene>
<evidence type="ECO:0000313" key="3">
    <source>
        <dbReference type="Proteomes" id="UP000663722"/>
    </source>
</evidence>
<proteinExistence type="predicted"/>
<dbReference type="EMBL" id="CP061800">
    <property type="protein sequence ID" value="QTA88653.1"/>
    <property type="molecule type" value="Genomic_DNA"/>
</dbReference>
<dbReference type="Proteomes" id="UP000663722">
    <property type="component" value="Chromosome"/>
</dbReference>
<dbReference type="AlphaFoldDB" id="A0A975BNW5"/>
<accession>A0A975BNW5</accession>
<evidence type="ECO:0000313" key="2">
    <source>
        <dbReference type="EMBL" id="QTA88653.1"/>
    </source>
</evidence>
<dbReference type="KEGG" id="dmm:dnm_047000"/>